<feature type="transmembrane region" description="Helical" evidence="2">
    <location>
        <begin position="35"/>
        <end position="57"/>
    </location>
</feature>
<feature type="region of interest" description="Disordered" evidence="1">
    <location>
        <begin position="82"/>
        <end position="176"/>
    </location>
</feature>
<protein>
    <recommendedName>
        <fullName evidence="5">Transmembrane protein</fullName>
    </recommendedName>
</protein>
<sequence>MANNSTHNAADRVSRTSVASRQIPALNLAARVNPMLLACVFLAMPVLALMGGCRLCADCDLESYPSYGGAWQRTLRDSGRVGSIFDPGGSRASDLSARIDSDAADERYRDRIGGTEGDDERDGDEAEGDDMETPEEPERDLELDDRDMQEMQDRFRNLELQDIDYEETGESQQGWQ</sequence>
<reference evidence="3 4" key="1">
    <citation type="submission" date="2020-08" db="EMBL/GenBank/DDBJ databases">
        <title>Genomic Encyclopedia of Type Strains, Phase III (KMG-III): the genomes of soil and plant-associated and newly described type strains.</title>
        <authorList>
            <person name="Whitman W."/>
        </authorList>
    </citation>
    <scope>NUCLEOTIDE SEQUENCE [LARGE SCALE GENOMIC DNA]</scope>
    <source>
        <strain evidence="3 4">CECT 8075</strain>
    </source>
</reference>
<dbReference type="RefSeq" id="WP_184309247.1">
    <property type="nucleotide sequence ID" value="NZ_JACHXU010000032.1"/>
</dbReference>
<evidence type="ECO:0000313" key="4">
    <source>
        <dbReference type="Proteomes" id="UP000536179"/>
    </source>
</evidence>
<keyword evidence="2" id="KW-1133">Transmembrane helix</keyword>
<accession>A0A7W5E5E7</accession>
<name>A0A7W5E5E7_9BACT</name>
<feature type="compositionally biased region" description="Acidic residues" evidence="1">
    <location>
        <begin position="116"/>
        <end position="145"/>
    </location>
</feature>
<keyword evidence="2" id="KW-0472">Membrane</keyword>
<proteinExistence type="predicted"/>
<dbReference type="AlphaFoldDB" id="A0A7W5E5E7"/>
<comment type="caution">
    <text evidence="3">The sequence shown here is derived from an EMBL/GenBank/DDBJ whole genome shotgun (WGS) entry which is preliminary data.</text>
</comment>
<evidence type="ECO:0008006" key="5">
    <source>
        <dbReference type="Google" id="ProtNLM"/>
    </source>
</evidence>
<feature type="compositionally biased region" description="Basic and acidic residues" evidence="1">
    <location>
        <begin position="97"/>
        <end position="113"/>
    </location>
</feature>
<keyword evidence="2" id="KW-0812">Transmembrane</keyword>
<dbReference type="Proteomes" id="UP000536179">
    <property type="component" value="Unassembled WGS sequence"/>
</dbReference>
<organism evidence="3 4">
    <name type="scientific">Aporhodopirellula rubra</name>
    <dbReference type="NCBI Taxonomy" id="980271"/>
    <lineage>
        <taxon>Bacteria</taxon>
        <taxon>Pseudomonadati</taxon>
        <taxon>Planctomycetota</taxon>
        <taxon>Planctomycetia</taxon>
        <taxon>Pirellulales</taxon>
        <taxon>Pirellulaceae</taxon>
        <taxon>Aporhodopirellula</taxon>
    </lineage>
</organism>
<dbReference type="EMBL" id="JACHXU010000032">
    <property type="protein sequence ID" value="MBB3210132.1"/>
    <property type="molecule type" value="Genomic_DNA"/>
</dbReference>
<keyword evidence="4" id="KW-1185">Reference proteome</keyword>
<feature type="compositionally biased region" description="Basic and acidic residues" evidence="1">
    <location>
        <begin position="146"/>
        <end position="159"/>
    </location>
</feature>
<evidence type="ECO:0000313" key="3">
    <source>
        <dbReference type="EMBL" id="MBB3210132.1"/>
    </source>
</evidence>
<gene>
    <name evidence="3" type="ORF">FHS27_005978</name>
</gene>
<evidence type="ECO:0000256" key="2">
    <source>
        <dbReference type="SAM" id="Phobius"/>
    </source>
</evidence>
<evidence type="ECO:0000256" key="1">
    <source>
        <dbReference type="SAM" id="MobiDB-lite"/>
    </source>
</evidence>